<name>A0A0E9PZA7_ANGAN</name>
<accession>A0A0E9PZA7</accession>
<evidence type="ECO:0000313" key="1">
    <source>
        <dbReference type="EMBL" id="JAH09961.1"/>
    </source>
</evidence>
<reference evidence="1" key="1">
    <citation type="submission" date="2014-11" db="EMBL/GenBank/DDBJ databases">
        <authorList>
            <person name="Amaro Gonzalez C."/>
        </authorList>
    </citation>
    <scope>NUCLEOTIDE SEQUENCE</scope>
</reference>
<dbReference type="AlphaFoldDB" id="A0A0E9PZA7"/>
<sequence length="32" mass="3919">MVRWTERSHNGRTILWWCGWHVEAKFSSSSHF</sequence>
<dbReference type="EMBL" id="GBXM01098616">
    <property type="protein sequence ID" value="JAH09961.1"/>
    <property type="molecule type" value="Transcribed_RNA"/>
</dbReference>
<protein>
    <submittedName>
        <fullName evidence="1">Uncharacterized protein</fullName>
    </submittedName>
</protein>
<proteinExistence type="predicted"/>
<reference evidence="1" key="2">
    <citation type="journal article" date="2015" name="Fish Shellfish Immunol.">
        <title>Early steps in the European eel (Anguilla anguilla)-Vibrio vulnificus interaction in the gills: Role of the RtxA13 toxin.</title>
        <authorList>
            <person name="Callol A."/>
            <person name="Pajuelo D."/>
            <person name="Ebbesson L."/>
            <person name="Teles M."/>
            <person name="MacKenzie S."/>
            <person name="Amaro C."/>
        </authorList>
    </citation>
    <scope>NUCLEOTIDE SEQUENCE</scope>
</reference>
<dbReference type="EMBL" id="GBXM01100438">
    <property type="protein sequence ID" value="JAH08139.1"/>
    <property type="molecule type" value="Transcribed_RNA"/>
</dbReference>
<organism evidence="1">
    <name type="scientific">Anguilla anguilla</name>
    <name type="common">European freshwater eel</name>
    <name type="synonym">Muraena anguilla</name>
    <dbReference type="NCBI Taxonomy" id="7936"/>
    <lineage>
        <taxon>Eukaryota</taxon>
        <taxon>Metazoa</taxon>
        <taxon>Chordata</taxon>
        <taxon>Craniata</taxon>
        <taxon>Vertebrata</taxon>
        <taxon>Euteleostomi</taxon>
        <taxon>Actinopterygii</taxon>
        <taxon>Neopterygii</taxon>
        <taxon>Teleostei</taxon>
        <taxon>Anguilliformes</taxon>
        <taxon>Anguillidae</taxon>
        <taxon>Anguilla</taxon>
    </lineage>
</organism>